<dbReference type="EMBL" id="AP026560">
    <property type="protein sequence ID" value="BDP42951.1"/>
    <property type="molecule type" value="Genomic_DNA"/>
</dbReference>
<evidence type="ECO:0000313" key="1">
    <source>
        <dbReference type="EMBL" id="BDP42951.1"/>
    </source>
</evidence>
<sequence>MGMEAPFALERSCCEASGTGNARKLECDYINFWGMSQAGSRLLPTKLQRVQHKKTVRPAG</sequence>
<proteinExistence type="predicted"/>
<gene>
    <name evidence="1" type="ORF">DAETH_29200</name>
</gene>
<name>A0ABN6RKY7_9DEIO</name>
<reference evidence="1" key="1">
    <citation type="submission" date="2022-07" db="EMBL/GenBank/DDBJ databases">
        <title>Complete Genome Sequence of the Radioresistant Bacterium Deinococcus aetherius ST0316, Isolated from the Air Dust collected in Lower Stratosphere above Japan.</title>
        <authorList>
            <person name="Satoh K."/>
            <person name="Hagiwara K."/>
            <person name="Katsumata K."/>
            <person name="Kubo A."/>
            <person name="Yokobori S."/>
            <person name="Yamagishi A."/>
            <person name="Oono Y."/>
            <person name="Narumi I."/>
        </authorList>
    </citation>
    <scope>NUCLEOTIDE SEQUENCE</scope>
    <source>
        <strain evidence="1">ST0316</strain>
    </source>
</reference>
<protein>
    <submittedName>
        <fullName evidence="1">Uncharacterized protein</fullName>
    </submittedName>
</protein>
<keyword evidence="2" id="KW-1185">Reference proteome</keyword>
<evidence type="ECO:0000313" key="2">
    <source>
        <dbReference type="Proteomes" id="UP001064971"/>
    </source>
</evidence>
<dbReference type="Proteomes" id="UP001064971">
    <property type="component" value="Chromosome"/>
</dbReference>
<organism evidence="1 2">
    <name type="scientific">Deinococcus aetherius</name>
    <dbReference type="NCBI Taxonomy" id="200252"/>
    <lineage>
        <taxon>Bacteria</taxon>
        <taxon>Thermotogati</taxon>
        <taxon>Deinococcota</taxon>
        <taxon>Deinococci</taxon>
        <taxon>Deinococcales</taxon>
        <taxon>Deinococcaceae</taxon>
        <taxon>Deinococcus</taxon>
    </lineage>
</organism>
<accession>A0ABN6RKY7</accession>